<accession>A0ABV2MAA0</accession>
<comment type="caution">
    <text evidence="2">The sequence shown here is derived from an EMBL/GenBank/DDBJ whole genome shotgun (WGS) entry which is preliminary data.</text>
</comment>
<protein>
    <recommendedName>
        <fullName evidence="4">DUF1648 domain-containing protein</fullName>
    </recommendedName>
</protein>
<dbReference type="Proteomes" id="UP001549106">
    <property type="component" value="Unassembled WGS sequence"/>
</dbReference>
<dbReference type="RefSeq" id="WP_257465642.1">
    <property type="nucleotide sequence ID" value="NZ_JANJZT010000045.1"/>
</dbReference>
<keyword evidence="1" id="KW-0472">Membrane</keyword>
<gene>
    <name evidence="2" type="ORF">ABID24_003593</name>
</gene>
<evidence type="ECO:0000313" key="3">
    <source>
        <dbReference type="Proteomes" id="UP001549106"/>
    </source>
</evidence>
<reference evidence="2 3" key="1">
    <citation type="submission" date="2024-06" db="EMBL/GenBank/DDBJ databases">
        <title>Genomic Encyclopedia of Type Strains, Phase IV (KMG-IV): sequencing the most valuable type-strain genomes for metagenomic binning, comparative biology and taxonomic classification.</title>
        <authorList>
            <person name="Goeker M."/>
        </authorList>
    </citation>
    <scope>NUCLEOTIDE SEQUENCE [LARGE SCALE GENOMIC DNA]</scope>
    <source>
        <strain evidence="2 3">DSM 29492</strain>
    </source>
</reference>
<sequence>MKKKCIVITCLTFAFLLLVAFVLPPKIPINFGFNGKKAEISVYFILLLSPIPALCYWDRNRKNRK</sequence>
<name>A0ABV2MAA0_9FIRM</name>
<keyword evidence="1" id="KW-1133">Transmembrane helix</keyword>
<proteinExistence type="predicted"/>
<evidence type="ECO:0000256" key="1">
    <source>
        <dbReference type="SAM" id="Phobius"/>
    </source>
</evidence>
<dbReference type="EMBL" id="JBEPMJ010000046">
    <property type="protein sequence ID" value="MET3752323.1"/>
    <property type="molecule type" value="Genomic_DNA"/>
</dbReference>
<keyword evidence="1" id="KW-0812">Transmembrane</keyword>
<feature type="transmembrane region" description="Helical" evidence="1">
    <location>
        <begin position="40"/>
        <end position="57"/>
    </location>
</feature>
<evidence type="ECO:0008006" key="4">
    <source>
        <dbReference type="Google" id="ProtNLM"/>
    </source>
</evidence>
<keyword evidence="3" id="KW-1185">Reference proteome</keyword>
<evidence type="ECO:0000313" key="2">
    <source>
        <dbReference type="EMBL" id="MET3752323.1"/>
    </source>
</evidence>
<organism evidence="2 3">
    <name type="scientific">Blautia caecimuris</name>
    <dbReference type="NCBI Taxonomy" id="1796615"/>
    <lineage>
        <taxon>Bacteria</taxon>
        <taxon>Bacillati</taxon>
        <taxon>Bacillota</taxon>
        <taxon>Clostridia</taxon>
        <taxon>Lachnospirales</taxon>
        <taxon>Lachnospiraceae</taxon>
        <taxon>Blautia</taxon>
    </lineage>
</organism>